<reference evidence="1" key="1">
    <citation type="journal article" date="2020" name="Ecol. Evol.">
        <title>Genome structure and content of the rice root-knot nematode (Meloidogyne graminicola).</title>
        <authorList>
            <person name="Phan N.T."/>
            <person name="Danchin E.G.J."/>
            <person name="Klopp C."/>
            <person name="Perfus-Barbeoch L."/>
            <person name="Kozlowski D.K."/>
            <person name="Koutsovoulos G.D."/>
            <person name="Lopez-Roques C."/>
            <person name="Bouchez O."/>
            <person name="Zahm M."/>
            <person name="Besnard G."/>
            <person name="Bellafiore S."/>
        </authorList>
    </citation>
    <scope>NUCLEOTIDE SEQUENCE</scope>
    <source>
        <strain evidence="1">VN-18</strain>
    </source>
</reference>
<sequence length="32" mass="3834">IRLENLTKTVRKSTDILFYCKLAIESNKLKFF</sequence>
<protein>
    <submittedName>
        <fullName evidence="1">Uncharacterized protein</fullName>
    </submittedName>
</protein>
<dbReference type="Proteomes" id="UP000605970">
    <property type="component" value="Unassembled WGS sequence"/>
</dbReference>
<keyword evidence="2" id="KW-1185">Reference proteome</keyword>
<dbReference type="EMBL" id="JABEBT010000035">
    <property type="protein sequence ID" value="KAF7635995.1"/>
    <property type="molecule type" value="Genomic_DNA"/>
</dbReference>
<dbReference type="AlphaFoldDB" id="A0A8S9ZRA4"/>
<comment type="caution">
    <text evidence="1">The sequence shown here is derived from an EMBL/GenBank/DDBJ whole genome shotgun (WGS) entry which is preliminary data.</text>
</comment>
<gene>
    <name evidence="1" type="ORF">Mgra_00004575</name>
</gene>
<proteinExistence type="predicted"/>
<evidence type="ECO:0000313" key="1">
    <source>
        <dbReference type="EMBL" id="KAF7635995.1"/>
    </source>
</evidence>
<feature type="non-terminal residue" evidence="1">
    <location>
        <position position="1"/>
    </location>
</feature>
<accession>A0A8S9ZRA4</accession>
<evidence type="ECO:0000313" key="2">
    <source>
        <dbReference type="Proteomes" id="UP000605970"/>
    </source>
</evidence>
<organism evidence="1 2">
    <name type="scientific">Meloidogyne graminicola</name>
    <dbReference type="NCBI Taxonomy" id="189291"/>
    <lineage>
        <taxon>Eukaryota</taxon>
        <taxon>Metazoa</taxon>
        <taxon>Ecdysozoa</taxon>
        <taxon>Nematoda</taxon>
        <taxon>Chromadorea</taxon>
        <taxon>Rhabditida</taxon>
        <taxon>Tylenchina</taxon>
        <taxon>Tylenchomorpha</taxon>
        <taxon>Tylenchoidea</taxon>
        <taxon>Meloidogynidae</taxon>
        <taxon>Meloidogyninae</taxon>
        <taxon>Meloidogyne</taxon>
    </lineage>
</organism>
<name>A0A8S9ZRA4_9BILA</name>